<reference evidence="2" key="1">
    <citation type="submission" date="2023-08" db="EMBL/GenBank/DDBJ databases">
        <authorList>
            <person name="Messyasz A."/>
            <person name="Mannisto M.K."/>
            <person name="Kerkhof L.J."/>
            <person name="Haggblom M."/>
        </authorList>
    </citation>
    <scope>NUCLEOTIDE SEQUENCE</scope>
    <source>
        <strain evidence="2">M8UP39</strain>
    </source>
</reference>
<feature type="transmembrane region" description="Helical" evidence="1">
    <location>
        <begin position="12"/>
        <end position="30"/>
    </location>
</feature>
<keyword evidence="1" id="KW-1133">Transmembrane helix</keyword>
<name>A0AAU7YZP9_9BACT</name>
<organism evidence="2">
    <name type="scientific">Tunturiibacter gelidiferens</name>
    <dbReference type="NCBI Taxonomy" id="3069689"/>
    <lineage>
        <taxon>Bacteria</taxon>
        <taxon>Pseudomonadati</taxon>
        <taxon>Acidobacteriota</taxon>
        <taxon>Terriglobia</taxon>
        <taxon>Terriglobales</taxon>
        <taxon>Acidobacteriaceae</taxon>
        <taxon>Tunturiibacter</taxon>
    </lineage>
</organism>
<evidence type="ECO:0000256" key="1">
    <source>
        <dbReference type="SAM" id="Phobius"/>
    </source>
</evidence>
<evidence type="ECO:0000313" key="2">
    <source>
        <dbReference type="EMBL" id="XCB22153.1"/>
    </source>
</evidence>
<protein>
    <recommendedName>
        <fullName evidence="3">CcmD family protein</fullName>
    </recommendedName>
</protein>
<dbReference type="EMBL" id="CP132938">
    <property type="protein sequence ID" value="XCB22153.1"/>
    <property type="molecule type" value="Genomic_DNA"/>
</dbReference>
<keyword evidence="1" id="KW-0472">Membrane</keyword>
<evidence type="ECO:0008006" key="3">
    <source>
        <dbReference type="Google" id="ProtNLM"/>
    </source>
</evidence>
<sequence length="51" mass="5692">MDAKREDVVITVAYGVVIVGLFGFGLYLQFAKHEPKLLEQLSATLAKAKRR</sequence>
<dbReference type="AlphaFoldDB" id="A0AAU7YZP9"/>
<proteinExistence type="predicted"/>
<dbReference type="KEGG" id="tgi:RBB81_21655"/>
<dbReference type="RefSeq" id="WP_353072151.1">
    <property type="nucleotide sequence ID" value="NZ_CP132938.1"/>
</dbReference>
<gene>
    <name evidence="2" type="ORF">RBB81_21655</name>
</gene>
<reference evidence="2" key="2">
    <citation type="journal article" date="2024" name="Environ. Microbiol.">
        <title>Genome analysis and description of Tunturibacter gen. nov. expands the diversity of Terriglobia in tundra soils.</title>
        <authorList>
            <person name="Messyasz A."/>
            <person name="Mannisto M.K."/>
            <person name="Kerkhof L.J."/>
            <person name="Haggblom M.M."/>
        </authorList>
    </citation>
    <scope>NUCLEOTIDE SEQUENCE</scope>
    <source>
        <strain evidence="2">M8UP39</strain>
    </source>
</reference>
<keyword evidence="1" id="KW-0812">Transmembrane</keyword>
<accession>A0AAU7YZP9</accession>